<name>A0A0L8GAK9_OCTBM</name>
<proteinExistence type="predicted"/>
<dbReference type="Pfam" id="PF00531">
    <property type="entry name" value="Death"/>
    <property type="match status" value="1"/>
</dbReference>
<dbReference type="InterPro" id="IPR011029">
    <property type="entry name" value="DEATH-like_dom_sf"/>
</dbReference>
<protein>
    <recommendedName>
        <fullName evidence="1">Death domain-containing protein</fullName>
    </recommendedName>
</protein>
<evidence type="ECO:0000313" key="2">
    <source>
        <dbReference type="EMBL" id="KOF73943.1"/>
    </source>
</evidence>
<organism evidence="2">
    <name type="scientific">Octopus bimaculoides</name>
    <name type="common">California two-spotted octopus</name>
    <dbReference type="NCBI Taxonomy" id="37653"/>
    <lineage>
        <taxon>Eukaryota</taxon>
        <taxon>Metazoa</taxon>
        <taxon>Spiralia</taxon>
        <taxon>Lophotrochozoa</taxon>
        <taxon>Mollusca</taxon>
        <taxon>Cephalopoda</taxon>
        <taxon>Coleoidea</taxon>
        <taxon>Octopodiformes</taxon>
        <taxon>Octopoda</taxon>
        <taxon>Incirrata</taxon>
        <taxon>Octopodidae</taxon>
        <taxon>Octopus</taxon>
    </lineage>
</organism>
<dbReference type="Gene3D" id="1.10.533.10">
    <property type="entry name" value="Death Domain, Fas"/>
    <property type="match status" value="1"/>
</dbReference>
<dbReference type="InterPro" id="IPR000488">
    <property type="entry name" value="Death_dom"/>
</dbReference>
<sequence>MAQVECSKLNEELLEKVSKKIGNRWQQIGRELELKQAQLEVFKKDFPNDHIKHAHLMLLKWFTTCDPAKRTLKTLRDALEDAECTEAVACLPSEAK</sequence>
<accession>A0A0L8GAK9</accession>
<dbReference type="GO" id="GO:0007165">
    <property type="term" value="P:signal transduction"/>
    <property type="evidence" value="ECO:0007669"/>
    <property type="project" value="InterPro"/>
</dbReference>
<evidence type="ECO:0000259" key="1">
    <source>
        <dbReference type="PROSITE" id="PS50017"/>
    </source>
</evidence>
<dbReference type="SUPFAM" id="SSF47986">
    <property type="entry name" value="DEATH domain"/>
    <property type="match status" value="1"/>
</dbReference>
<dbReference type="CDD" id="cd01670">
    <property type="entry name" value="Death"/>
    <property type="match status" value="1"/>
</dbReference>
<dbReference type="PROSITE" id="PS50017">
    <property type="entry name" value="DEATH_DOMAIN"/>
    <property type="match status" value="1"/>
</dbReference>
<dbReference type="EMBL" id="KQ422913">
    <property type="protein sequence ID" value="KOF73943.1"/>
    <property type="molecule type" value="Genomic_DNA"/>
</dbReference>
<reference evidence="2" key="1">
    <citation type="submission" date="2015-07" db="EMBL/GenBank/DDBJ databases">
        <title>MeaNS - Measles Nucleotide Surveillance Program.</title>
        <authorList>
            <person name="Tran T."/>
            <person name="Druce J."/>
        </authorList>
    </citation>
    <scope>NUCLEOTIDE SEQUENCE</scope>
    <source>
        <strain evidence="2">UCB-OBI-ISO-001</strain>
        <tissue evidence="2">Gonad</tissue>
    </source>
</reference>
<gene>
    <name evidence="2" type="ORF">OCBIM_22037060mg</name>
</gene>
<feature type="domain" description="Death" evidence="1">
    <location>
        <begin position="10"/>
        <end position="95"/>
    </location>
</feature>
<dbReference type="OrthoDB" id="6152367at2759"/>
<dbReference type="AlphaFoldDB" id="A0A0L8GAK9"/>